<organism evidence="1 2">
    <name type="scientific">Archangium gephyra</name>
    <dbReference type="NCBI Taxonomy" id="48"/>
    <lineage>
        <taxon>Bacteria</taxon>
        <taxon>Pseudomonadati</taxon>
        <taxon>Myxococcota</taxon>
        <taxon>Myxococcia</taxon>
        <taxon>Myxococcales</taxon>
        <taxon>Cystobacterineae</taxon>
        <taxon>Archangiaceae</taxon>
        <taxon>Archangium</taxon>
    </lineage>
</organism>
<proteinExistence type="predicted"/>
<dbReference type="Proteomes" id="UP000249061">
    <property type="component" value="Unassembled WGS sequence"/>
</dbReference>
<dbReference type="EMBL" id="QFQP01000039">
    <property type="protein sequence ID" value="PZR06293.1"/>
    <property type="molecule type" value="Genomic_DNA"/>
</dbReference>
<evidence type="ECO:0000313" key="2">
    <source>
        <dbReference type="Proteomes" id="UP000249061"/>
    </source>
</evidence>
<reference evidence="1 2" key="1">
    <citation type="submission" date="2017-08" db="EMBL/GenBank/DDBJ databases">
        <title>Infants hospitalized years apart are colonized by the same room-sourced microbial strains.</title>
        <authorList>
            <person name="Brooks B."/>
            <person name="Olm M.R."/>
            <person name="Firek B.A."/>
            <person name="Baker R."/>
            <person name="Thomas B.C."/>
            <person name="Morowitz M.J."/>
            <person name="Banfield J.F."/>
        </authorList>
    </citation>
    <scope>NUCLEOTIDE SEQUENCE [LARGE SCALE GENOMIC DNA]</scope>
    <source>
        <strain evidence="1">S2_003_000_R2_14</strain>
    </source>
</reference>
<comment type="caution">
    <text evidence="1">The sequence shown here is derived from an EMBL/GenBank/DDBJ whole genome shotgun (WGS) entry which is preliminary data.</text>
</comment>
<sequence length="236" mass="27248">MRDIVQIDVARPDRRSRSERFRLFTGARDNRVEVEGLDKKLQQLVLMVHEPRRRFETIVSKYGGAPKPTNVVREEKSHWVVENFTQSNKRHFLAGMDEQHLFIAQLPRATSTVWGAHQALRSDELRRAERGAFEKTVRQGEWFFVSLQPRELQEVEAEAQRKLSRVRRDVGIAEAAGIRRGGRPHVADEVLMVEGRAYVRGKVRHPDHATVGLRPWRRAIVNTESFTQPQGVGFVD</sequence>
<dbReference type="AlphaFoldDB" id="A0A2W5T0D3"/>
<gene>
    <name evidence="1" type="ORF">DI536_30635</name>
</gene>
<accession>A0A2W5T0D3</accession>
<evidence type="ECO:0000313" key="1">
    <source>
        <dbReference type="EMBL" id="PZR06293.1"/>
    </source>
</evidence>
<protein>
    <submittedName>
        <fullName evidence="1">Uncharacterized protein</fullName>
    </submittedName>
</protein>
<name>A0A2W5T0D3_9BACT</name>